<organism evidence="6 7">
    <name type="scientific">Setaria italica</name>
    <name type="common">Foxtail millet</name>
    <name type="synonym">Panicum italicum</name>
    <dbReference type="NCBI Taxonomy" id="4555"/>
    <lineage>
        <taxon>Eukaryota</taxon>
        <taxon>Viridiplantae</taxon>
        <taxon>Streptophyta</taxon>
        <taxon>Embryophyta</taxon>
        <taxon>Tracheophyta</taxon>
        <taxon>Spermatophyta</taxon>
        <taxon>Magnoliopsida</taxon>
        <taxon>Liliopsida</taxon>
        <taxon>Poales</taxon>
        <taxon>Poaceae</taxon>
        <taxon>PACMAD clade</taxon>
        <taxon>Panicoideae</taxon>
        <taxon>Panicodae</taxon>
        <taxon>Paniceae</taxon>
        <taxon>Cenchrinae</taxon>
        <taxon>Setaria</taxon>
    </lineage>
</organism>
<dbReference type="PROSITE" id="PS50888">
    <property type="entry name" value="BHLH"/>
    <property type="match status" value="1"/>
</dbReference>
<dbReference type="OrthoDB" id="693640at2759"/>
<dbReference type="AlphaFoldDB" id="K3ZEV7"/>
<dbReference type="GO" id="GO:0046983">
    <property type="term" value="F:protein dimerization activity"/>
    <property type="evidence" value="ECO:0007669"/>
    <property type="project" value="InterPro"/>
</dbReference>
<feature type="compositionally biased region" description="Low complexity" evidence="3">
    <location>
        <begin position="17"/>
        <end position="27"/>
    </location>
</feature>
<evidence type="ECO:0000259" key="4">
    <source>
        <dbReference type="PROSITE" id="PS50888"/>
    </source>
</evidence>
<keyword evidence="2" id="KW-0804">Transcription</keyword>
<evidence type="ECO:0000256" key="3">
    <source>
        <dbReference type="SAM" id="MobiDB-lite"/>
    </source>
</evidence>
<dbReference type="EMBL" id="AGNK02002044">
    <property type="status" value="NOT_ANNOTATED_CDS"/>
    <property type="molecule type" value="Genomic_DNA"/>
</dbReference>
<dbReference type="eggNOG" id="ENOG502R3JK">
    <property type="taxonomic scope" value="Eukaryota"/>
</dbReference>
<dbReference type="EMBL" id="CM003530">
    <property type="protein sequence ID" value="RCV18963.1"/>
    <property type="molecule type" value="Genomic_DNA"/>
</dbReference>
<dbReference type="Gramene" id="KQL16721">
    <property type="protein sequence ID" value="KQL16721"/>
    <property type="gene ID" value="SETIT_025105mg"/>
</dbReference>
<feature type="compositionally biased region" description="Basic residues" evidence="3">
    <location>
        <begin position="31"/>
        <end position="44"/>
    </location>
</feature>
<reference evidence="5" key="2">
    <citation type="submission" date="2015-07" db="EMBL/GenBank/DDBJ databases">
        <authorList>
            <person name="Noorani M."/>
        </authorList>
    </citation>
    <scope>NUCLEOTIDE SEQUENCE</scope>
    <source>
        <strain evidence="5">Yugu1</strain>
    </source>
</reference>
<keyword evidence="1" id="KW-0805">Transcription regulation</keyword>
<sequence>MAAAAGGLPLEPSSLDAVAAPPATAESAAERRRRRDRDGQRRHRRRVAALYAELGAMIPVLPTARRRRVTREEVVVAATARVKALEDAAAALEGYRVRPRPGHEVTVSSRGTVNVSARLPAPAPAGALRRVVEAFERRGVRVLVATMARHGAGAVIVTVTAAAAAPEVVEMIRADIATIN</sequence>
<evidence type="ECO:0000313" key="6">
    <source>
        <dbReference type="EnsemblPlants" id="KQL16721"/>
    </source>
</evidence>
<dbReference type="EnsemblPlants" id="KQL16721">
    <property type="protein sequence ID" value="KQL16721"/>
    <property type="gene ID" value="SETIT_025105mg"/>
</dbReference>
<accession>K3ZEV7</accession>
<reference evidence="6" key="3">
    <citation type="submission" date="2018-08" db="UniProtKB">
        <authorList>
            <consortium name="EnsemblPlants"/>
        </authorList>
    </citation>
    <scope>IDENTIFICATION</scope>
    <source>
        <strain evidence="6">Yugu1</strain>
    </source>
</reference>
<evidence type="ECO:0000313" key="5">
    <source>
        <dbReference type="EMBL" id="RCV18963.1"/>
    </source>
</evidence>
<name>K3ZEV7_SETIT</name>
<protein>
    <recommendedName>
        <fullName evidence="4">BHLH domain-containing protein</fullName>
    </recommendedName>
</protein>
<evidence type="ECO:0000256" key="2">
    <source>
        <dbReference type="ARBA" id="ARBA00023163"/>
    </source>
</evidence>
<gene>
    <name evidence="5" type="ORF">SETIT_3G345500v2</name>
</gene>
<evidence type="ECO:0000256" key="1">
    <source>
        <dbReference type="ARBA" id="ARBA00023015"/>
    </source>
</evidence>
<dbReference type="Proteomes" id="UP000004995">
    <property type="component" value="Unassembled WGS sequence"/>
</dbReference>
<reference evidence="5 7" key="1">
    <citation type="journal article" date="2012" name="Nat. Biotechnol.">
        <title>Reference genome sequence of the model plant Setaria.</title>
        <authorList>
            <person name="Bennetzen J.L."/>
            <person name="Schmutz J."/>
            <person name="Wang H."/>
            <person name="Percifield R."/>
            <person name="Hawkins J."/>
            <person name="Pontaroli A.C."/>
            <person name="Estep M."/>
            <person name="Feng L."/>
            <person name="Vaughn J.N."/>
            <person name="Grimwood J."/>
            <person name="Jenkins J."/>
            <person name="Barry K."/>
            <person name="Lindquist E."/>
            <person name="Hellsten U."/>
            <person name="Deshpande S."/>
            <person name="Wang X."/>
            <person name="Wu X."/>
            <person name="Mitros T."/>
            <person name="Triplett J."/>
            <person name="Yang X."/>
            <person name="Ye C.Y."/>
            <person name="Mauro-Herrera M."/>
            <person name="Wang L."/>
            <person name="Li P."/>
            <person name="Sharma M."/>
            <person name="Sharma R."/>
            <person name="Ronald P.C."/>
            <person name="Panaud O."/>
            <person name="Kellogg E.A."/>
            <person name="Brutnell T.P."/>
            <person name="Doust A.N."/>
            <person name="Tuskan G.A."/>
            <person name="Rokhsar D."/>
            <person name="Devos K.M."/>
        </authorList>
    </citation>
    <scope>NUCLEOTIDE SEQUENCE [LARGE SCALE GENOMIC DNA]</scope>
    <source>
        <strain evidence="7">cv. Yugu1</strain>
        <strain evidence="5">Yugu1</strain>
    </source>
</reference>
<feature type="domain" description="BHLH" evidence="4">
    <location>
        <begin position="31"/>
        <end position="85"/>
    </location>
</feature>
<proteinExistence type="predicted"/>
<dbReference type="InterPro" id="IPR011598">
    <property type="entry name" value="bHLH_dom"/>
</dbReference>
<keyword evidence="7" id="KW-1185">Reference proteome</keyword>
<feature type="region of interest" description="Disordered" evidence="3">
    <location>
        <begin position="1"/>
        <end position="44"/>
    </location>
</feature>
<evidence type="ECO:0000313" key="7">
    <source>
        <dbReference type="Proteomes" id="UP000004995"/>
    </source>
</evidence>
<dbReference type="HOGENOM" id="CLU_092947_0_0_1"/>